<dbReference type="Gene3D" id="3.40.50.12780">
    <property type="entry name" value="N-terminal domain of ligase-like"/>
    <property type="match status" value="1"/>
</dbReference>
<dbReference type="SUPFAM" id="SSF56801">
    <property type="entry name" value="Acetyl-CoA synthetase-like"/>
    <property type="match status" value="1"/>
</dbReference>
<feature type="region of interest" description="Disordered" evidence="1">
    <location>
        <begin position="1"/>
        <end position="20"/>
    </location>
</feature>
<reference evidence="3" key="1">
    <citation type="journal article" date="2019" name="Int. J. Syst. Evol. Microbiol.">
        <title>The Global Catalogue of Microorganisms (GCM) 10K type strain sequencing project: providing services to taxonomists for standard genome sequencing and annotation.</title>
        <authorList>
            <consortium name="The Broad Institute Genomics Platform"/>
            <consortium name="The Broad Institute Genome Sequencing Center for Infectious Disease"/>
            <person name="Wu L."/>
            <person name="Ma J."/>
        </authorList>
    </citation>
    <scope>NUCLEOTIDE SEQUENCE [LARGE SCALE GENOMIC DNA]</scope>
    <source>
        <strain evidence="3">JCM 10083</strain>
    </source>
</reference>
<accession>A0ABW2T4C0</accession>
<evidence type="ECO:0008006" key="4">
    <source>
        <dbReference type="Google" id="ProtNLM"/>
    </source>
</evidence>
<keyword evidence="3" id="KW-1185">Reference proteome</keyword>
<dbReference type="Proteomes" id="UP001596514">
    <property type="component" value="Unassembled WGS sequence"/>
</dbReference>
<gene>
    <name evidence="2" type="ORF">ACFQVD_20715</name>
</gene>
<evidence type="ECO:0000256" key="1">
    <source>
        <dbReference type="SAM" id="MobiDB-lite"/>
    </source>
</evidence>
<dbReference type="EMBL" id="JBHTEE010000001">
    <property type="protein sequence ID" value="MFC7602529.1"/>
    <property type="molecule type" value="Genomic_DNA"/>
</dbReference>
<evidence type="ECO:0000313" key="2">
    <source>
        <dbReference type="EMBL" id="MFC7602529.1"/>
    </source>
</evidence>
<organism evidence="2 3">
    <name type="scientific">Streptosporangium amethystogenes subsp. fukuiense</name>
    <dbReference type="NCBI Taxonomy" id="698418"/>
    <lineage>
        <taxon>Bacteria</taxon>
        <taxon>Bacillati</taxon>
        <taxon>Actinomycetota</taxon>
        <taxon>Actinomycetes</taxon>
        <taxon>Streptosporangiales</taxon>
        <taxon>Streptosporangiaceae</taxon>
        <taxon>Streptosporangium</taxon>
    </lineage>
</organism>
<dbReference type="InterPro" id="IPR042099">
    <property type="entry name" value="ANL_N_sf"/>
</dbReference>
<name>A0ABW2T4C0_9ACTN</name>
<protein>
    <recommendedName>
        <fullName evidence="4">Phenylacetate-CoA ligase</fullName>
    </recommendedName>
</protein>
<dbReference type="RefSeq" id="WP_364149260.1">
    <property type="nucleotide sequence ID" value="NZ_JBHSIJ010000002.1"/>
</dbReference>
<evidence type="ECO:0000313" key="3">
    <source>
        <dbReference type="Proteomes" id="UP001596514"/>
    </source>
</evidence>
<comment type="caution">
    <text evidence="2">The sequence shown here is derived from an EMBL/GenBank/DDBJ whole genome shotgun (WGS) entry which is preliminary data.</text>
</comment>
<proteinExistence type="predicted"/>
<sequence>MTTNPAARDDGAAPASNAAPVGTVPLGAPSVWLTRDDLAAGGRSASGLLLVSADAGSVTPAGEVGELTAAYAAALRAAGVDGRDRVVAALSGDGELAGPQWARAAAEVAAAGASVGPRGRLRLHHALESLGATTLVITPTGAMDLLARLHLEFLLDPLDLGLRHVVLTGEIASRRTMAHLATEFGARVTEVYCSPFTAVPLGWRSSESAPLTLLVPGSVGLAPLEKDELQAPPYASGPAELVVAGARAGEAVRTGQVVRVSGGEAIPAPEHTVGDHVLVRGVWVSLNRIQRALNKIDGVSGWELGVSRQGTLDAAVLTVTFKRESLVGNPMWRSRLQQSLKALTPVTIAVEISDRISETVSPGVVNDTRGHHLGRDRTAIAR</sequence>